<sequence length="257" mass="29179">MSPKSITAKYRVTVLLEGLKNSEHIVANAVEMARTINATIDVLQVKPAIDVVKRESQFSALDTIYKDDRKTRSKMQRLIQDIQKGEELPINYTLVYGNAKSTIKEHLDQEHPDIVVLGKRRSMLGLWGDGLADFVVSEANTNVLVMDEDHKFHTFKDLNLGFLGDEVQNKGLEIINDLKRESEKPMRLFRIKRHDTAHQPQSSWQKTVSYEFTEGSNAMDGLVSYVSRTNTELLCVPNKAHAKQLVRKSNVPIFVMA</sequence>
<dbReference type="InterPro" id="IPR006016">
    <property type="entry name" value="UspA"/>
</dbReference>
<evidence type="ECO:0000259" key="1">
    <source>
        <dbReference type="Pfam" id="PF00582"/>
    </source>
</evidence>
<dbReference type="CDD" id="cd00293">
    <property type="entry name" value="USP-like"/>
    <property type="match status" value="1"/>
</dbReference>
<keyword evidence="3" id="KW-1185">Reference proteome</keyword>
<organism evidence="2 3">
    <name type="scientific">Flagellimonas olearia</name>
    <dbReference type="NCBI Taxonomy" id="552546"/>
    <lineage>
        <taxon>Bacteria</taxon>
        <taxon>Pseudomonadati</taxon>
        <taxon>Bacteroidota</taxon>
        <taxon>Flavobacteriia</taxon>
        <taxon>Flavobacteriales</taxon>
        <taxon>Flavobacteriaceae</taxon>
        <taxon>Flagellimonas</taxon>
    </lineage>
</organism>
<evidence type="ECO:0000313" key="3">
    <source>
        <dbReference type="Proteomes" id="UP000290261"/>
    </source>
</evidence>
<dbReference type="RefSeq" id="WP_129652385.1">
    <property type="nucleotide sequence ID" value="NZ_ML142907.1"/>
</dbReference>
<dbReference type="Gene3D" id="3.40.50.12370">
    <property type="match status" value="1"/>
</dbReference>
<comment type="caution">
    <text evidence="2">The sequence shown here is derived from an EMBL/GenBank/DDBJ whole genome shotgun (WGS) entry which is preliminary data.</text>
</comment>
<dbReference type="Proteomes" id="UP000290261">
    <property type="component" value="Unassembled WGS sequence"/>
</dbReference>
<protein>
    <recommendedName>
        <fullName evidence="1">UspA domain-containing protein</fullName>
    </recommendedName>
</protein>
<feature type="domain" description="UspA" evidence="1">
    <location>
        <begin position="11"/>
        <end position="145"/>
    </location>
</feature>
<gene>
    <name evidence="2" type="ORF">DN53_00155</name>
</gene>
<evidence type="ECO:0000313" key="2">
    <source>
        <dbReference type="EMBL" id="RYC52667.1"/>
    </source>
</evidence>
<dbReference type="Pfam" id="PF00582">
    <property type="entry name" value="Usp"/>
    <property type="match status" value="1"/>
</dbReference>
<dbReference type="AlphaFoldDB" id="A0A444VPC8"/>
<proteinExistence type="predicted"/>
<accession>A0A444VPC8</accession>
<dbReference type="EMBL" id="JJMP01000001">
    <property type="protein sequence ID" value="RYC52667.1"/>
    <property type="molecule type" value="Genomic_DNA"/>
</dbReference>
<dbReference type="SUPFAM" id="SSF52402">
    <property type="entry name" value="Adenine nucleotide alpha hydrolases-like"/>
    <property type="match status" value="1"/>
</dbReference>
<reference evidence="2 3" key="1">
    <citation type="submission" date="2014-04" db="EMBL/GenBank/DDBJ databases">
        <title>Whole genome of Muricauda olearia.</title>
        <authorList>
            <person name="Zhang X.-H."/>
            <person name="Tang K."/>
        </authorList>
    </citation>
    <scope>NUCLEOTIDE SEQUENCE [LARGE SCALE GENOMIC DNA]</scope>
    <source>
        <strain evidence="2 3">Th120</strain>
    </source>
</reference>
<name>A0A444VPC8_9FLAO</name>